<feature type="binding site" evidence="5">
    <location>
        <position position="88"/>
    </location>
    <ligand>
        <name>substrate</name>
    </ligand>
</feature>
<comment type="pathway">
    <text evidence="5">Pyrimidine metabolism; dUMP biosynthesis; dUMP from dCTP (dUTP route): step 2/2.</text>
</comment>
<evidence type="ECO:0000256" key="3">
    <source>
        <dbReference type="ARBA" id="ARBA00023080"/>
    </source>
</evidence>
<comment type="catalytic activity">
    <reaction evidence="4 5">
        <text>dUTP + H2O = dUMP + diphosphate + H(+)</text>
        <dbReference type="Rhea" id="RHEA:10248"/>
        <dbReference type="ChEBI" id="CHEBI:15377"/>
        <dbReference type="ChEBI" id="CHEBI:15378"/>
        <dbReference type="ChEBI" id="CHEBI:33019"/>
        <dbReference type="ChEBI" id="CHEBI:61555"/>
        <dbReference type="ChEBI" id="CHEBI:246422"/>
        <dbReference type="EC" id="3.6.1.23"/>
    </reaction>
</comment>
<evidence type="ECO:0000256" key="4">
    <source>
        <dbReference type="ARBA" id="ARBA00047686"/>
    </source>
</evidence>
<dbReference type="PANTHER" id="PTHR11241:SF0">
    <property type="entry name" value="DEOXYURIDINE 5'-TRIPHOSPHATE NUCLEOTIDOHYDROLASE"/>
    <property type="match status" value="1"/>
</dbReference>
<protein>
    <recommendedName>
        <fullName evidence="5">Deoxyuridine 5'-triphosphate nucleotidohydrolase</fullName>
        <shortName evidence="5">dUTPase</shortName>
        <ecNumber evidence="5">3.6.1.23</ecNumber>
    </recommendedName>
    <alternativeName>
        <fullName evidence="5">dUTP pyrophosphatase</fullName>
    </alternativeName>
</protein>
<keyword evidence="5" id="KW-0460">Magnesium</keyword>
<comment type="similarity">
    <text evidence="1 5">Belongs to the dUTPase family.</text>
</comment>
<evidence type="ECO:0000313" key="9">
    <source>
        <dbReference type="Proteomes" id="UP000617402"/>
    </source>
</evidence>
<dbReference type="NCBIfam" id="NF001862">
    <property type="entry name" value="PRK00601.1"/>
    <property type="match status" value="1"/>
</dbReference>
<evidence type="ECO:0000256" key="5">
    <source>
        <dbReference type="HAMAP-Rule" id="MF_00116"/>
    </source>
</evidence>
<dbReference type="InterPro" id="IPR033704">
    <property type="entry name" value="dUTPase_trimeric"/>
</dbReference>
<sequence length="163" mass="17683">MKIAVKKLHPDAIIPEQQTSHASGFDLHMLDALISSNQPYGRIEAIQLYPGQRMLIRTGIAVQLPRGIEAQVRPRSGLALKKGITVLNSPGTIDADYTGDIGVIVINHSNDDVEISKGDRIAQLVFQPIFHNITLTEVDELQPTKRGDNGFGHTGIEGSKAIA</sequence>
<dbReference type="Gene3D" id="2.70.40.10">
    <property type="match status" value="1"/>
</dbReference>
<dbReference type="InterPro" id="IPR029054">
    <property type="entry name" value="dUTPase-like"/>
</dbReference>
<feature type="region of interest" description="Disordered" evidence="6">
    <location>
        <begin position="144"/>
        <end position="163"/>
    </location>
</feature>
<dbReference type="InterPro" id="IPR008181">
    <property type="entry name" value="dUTPase"/>
</dbReference>
<dbReference type="NCBIfam" id="TIGR00576">
    <property type="entry name" value="dut"/>
    <property type="match status" value="1"/>
</dbReference>
<dbReference type="CDD" id="cd07557">
    <property type="entry name" value="trimeric_dUTPase"/>
    <property type="match status" value="1"/>
</dbReference>
<organism evidence="8 9">
    <name type="scientific">Heliobacterium chlorum</name>
    <dbReference type="NCBI Taxonomy" id="2698"/>
    <lineage>
        <taxon>Bacteria</taxon>
        <taxon>Bacillati</taxon>
        <taxon>Bacillota</taxon>
        <taxon>Clostridia</taxon>
        <taxon>Eubacteriales</taxon>
        <taxon>Heliobacteriaceae</taxon>
        <taxon>Heliobacterium</taxon>
    </lineage>
</organism>
<evidence type="ECO:0000259" key="7">
    <source>
        <dbReference type="Pfam" id="PF00692"/>
    </source>
</evidence>
<dbReference type="HAMAP" id="MF_00116">
    <property type="entry name" value="dUTPase_bact"/>
    <property type="match status" value="1"/>
</dbReference>
<evidence type="ECO:0000256" key="1">
    <source>
        <dbReference type="ARBA" id="ARBA00006581"/>
    </source>
</evidence>
<gene>
    <name evidence="5 8" type="primary">dut</name>
    <name evidence="8" type="ORF">H1S01_15530</name>
</gene>
<dbReference type="RefSeq" id="WP_188041328.1">
    <property type="nucleotide sequence ID" value="NZ_JACVHF010000020.1"/>
</dbReference>
<evidence type="ECO:0000256" key="2">
    <source>
        <dbReference type="ARBA" id="ARBA00022801"/>
    </source>
</evidence>
<dbReference type="PANTHER" id="PTHR11241">
    <property type="entry name" value="DEOXYURIDINE 5'-TRIPHOSPHATE NUCLEOTIDOHYDROLASE"/>
    <property type="match status" value="1"/>
</dbReference>
<comment type="caution">
    <text evidence="8">The sequence shown here is derived from an EMBL/GenBank/DDBJ whole genome shotgun (WGS) entry which is preliminary data.</text>
</comment>
<keyword evidence="3 5" id="KW-0546">Nucleotide metabolism</keyword>
<keyword evidence="2 5" id="KW-0378">Hydrolase</keyword>
<keyword evidence="5" id="KW-0479">Metal-binding</keyword>
<dbReference type="InterPro" id="IPR036157">
    <property type="entry name" value="dUTPase-like_sf"/>
</dbReference>
<feature type="binding site" evidence="5">
    <location>
        <begin position="92"/>
        <end position="94"/>
    </location>
    <ligand>
        <name>substrate</name>
    </ligand>
</feature>
<dbReference type="Pfam" id="PF00692">
    <property type="entry name" value="dUTPase"/>
    <property type="match status" value="1"/>
</dbReference>
<evidence type="ECO:0000313" key="8">
    <source>
        <dbReference type="EMBL" id="MBC9785896.1"/>
    </source>
</evidence>
<comment type="cofactor">
    <cofactor evidence="5">
        <name>Mg(2+)</name>
        <dbReference type="ChEBI" id="CHEBI:18420"/>
    </cofactor>
</comment>
<keyword evidence="9" id="KW-1185">Reference proteome</keyword>
<comment type="caution">
    <text evidence="5">Lacks conserved residue(s) required for the propagation of feature annotation.</text>
</comment>
<reference evidence="8 9" key="1">
    <citation type="submission" date="2020-07" db="EMBL/GenBank/DDBJ databases">
        <title>Draft whole-genome sequence of Heliobacterium chlorum DSM 3682, type strain.</title>
        <authorList>
            <person name="Kyndt J.A."/>
            <person name="Meyer T.E."/>
            <person name="Imhoff J.F."/>
        </authorList>
    </citation>
    <scope>NUCLEOTIDE SEQUENCE [LARGE SCALE GENOMIC DNA]</scope>
    <source>
        <strain evidence="8 9">DSM 3682</strain>
    </source>
</reference>
<dbReference type="SUPFAM" id="SSF51283">
    <property type="entry name" value="dUTPase-like"/>
    <property type="match status" value="1"/>
</dbReference>
<comment type="function">
    <text evidence="5">This enzyme is involved in nucleotide metabolism: it produces dUMP, the immediate precursor of thymidine nucleotides and it decreases the intracellular concentration of dUTP so that uracil cannot be incorporated into DNA.</text>
</comment>
<dbReference type="GO" id="GO:0004170">
    <property type="term" value="F:dUTP diphosphatase activity"/>
    <property type="evidence" value="ECO:0007669"/>
    <property type="project" value="UniProtKB-EC"/>
</dbReference>
<feature type="domain" description="dUTPase-like" evidence="7">
    <location>
        <begin position="13"/>
        <end position="155"/>
    </location>
</feature>
<name>A0ABR7T5G3_HELCL</name>
<accession>A0ABR7T5G3</accession>
<evidence type="ECO:0000256" key="6">
    <source>
        <dbReference type="SAM" id="MobiDB-lite"/>
    </source>
</evidence>
<dbReference type="EMBL" id="JACVHF010000020">
    <property type="protein sequence ID" value="MBC9785896.1"/>
    <property type="molecule type" value="Genomic_DNA"/>
</dbReference>
<feature type="binding site" evidence="5">
    <location>
        <begin position="75"/>
        <end position="77"/>
    </location>
    <ligand>
        <name>substrate</name>
    </ligand>
</feature>
<dbReference type="EC" id="3.6.1.23" evidence="5"/>
<dbReference type="Proteomes" id="UP000617402">
    <property type="component" value="Unassembled WGS sequence"/>
</dbReference>
<proteinExistence type="inferred from homology"/>